<feature type="compositionally biased region" description="Polar residues" evidence="1">
    <location>
        <begin position="515"/>
        <end position="544"/>
    </location>
</feature>
<feature type="region of interest" description="Disordered" evidence="1">
    <location>
        <begin position="1"/>
        <end position="620"/>
    </location>
</feature>
<proteinExistence type="predicted"/>
<feature type="compositionally biased region" description="Acidic residues" evidence="1">
    <location>
        <begin position="380"/>
        <end position="423"/>
    </location>
</feature>
<dbReference type="PRINTS" id="PR01217">
    <property type="entry name" value="PRICHEXTENSN"/>
</dbReference>
<dbReference type="Proteomes" id="UP001492380">
    <property type="component" value="Unassembled WGS sequence"/>
</dbReference>
<feature type="compositionally biased region" description="Basic and acidic residues" evidence="1">
    <location>
        <begin position="231"/>
        <end position="240"/>
    </location>
</feature>
<accession>A0ABR1YNR6</accession>
<protein>
    <submittedName>
        <fullName evidence="2">Uncharacterized protein</fullName>
    </submittedName>
</protein>
<evidence type="ECO:0000313" key="3">
    <source>
        <dbReference type="Proteomes" id="UP001492380"/>
    </source>
</evidence>
<feature type="compositionally biased region" description="Acidic residues" evidence="1">
    <location>
        <begin position="280"/>
        <end position="289"/>
    </location>
</feature>
<keyword evidence="3" id="KW-1185">Reference proteome</keyword>
<organism evidence="2 3">
    <name type="scientific">Phyllosticta capitalensis</name>
    <dbReference type="NCBI Taxonomy" id="121624"/>
    <lineage>
        <taxon>Eukaryota</taxon>
        <taxon>Fungi</taxon>
        <taxon>Dikarya</taxon>
        <taxon>Ascomycota</taxon>
        <taxon>Pezizomycotina</taxon>
        <taxon>Dothideomycetes</taxon>
        <taxon>Dothideomycetes incertae sedis</taxon>
        <taxon>Botryosphaeriales</taxon>
        <taxon>Phyllostictaceae</taxon>
        <taxon>Phyllosticta</taxon>
    </lineage>
</organism>
<name>A0ABR1YNR6_9PEZI</name>
<evidence type="ECO:0000313" key="2">
    <source>
        <dbReference type="EMBL" id="KAK8233977.1"/>
    </source>
</evidence>
<dbReference type="EMBL" id="JBBWRZ010000006">
    <property type="protein sequence ID" value="KAK8233977.1"/>
    <property type="molecule type" value="Genomic_DNA"/>
</dbReference>
<feature type="compositionally biased region" description="Low complexity" evidence="1">
    <location>
        <begin position="479"/>
        <end position="513"/>
    </location>
</feature>
<feature type="compositionally biased region" description="Low complexity" evidence="1">
    <location>
        <begin position="333"/>
        <end position="346"/>
    </location>
</feature>
<reference evidence="2 3" key="1">
    <citation type="submission" date="2024-04" db="EMBL/GenBank/DDBJ databases">
        <title>Phyllosticta paracitricarpa is synonymous to the EU quarantine fungus P. citricarpa based on phylogenomic analyses.</title>
        <authorList>
            <consortium name="Lawrence Berkeley National Laboratory"/>
            <person name="Van Ingen-Buijs V.A."/>
            <person name="Van Westerhoven A.C."/>
            <person name="Haridas S."/>
            <person name="Skiadas P."/>
            <person name="Martin F."/>
            <person name="Groenewald J.Z."/>
            <person name="Crous P.W."/>
            <person name="Seidl M.F."/>
        </authorList>
    </citation>
    <scope>NUCLEOTIDE SEQUENCE [LARGE SCALE GENOMIC DNA]</scope>
    <source>
        <strain evidence="2 3">CBS 123374</strain>
    </source>
</reference>
<feature type="compositionally biased region" description="Polar residues" evidence="1">
    <location>
        <begin position="447"/>
        <end position="466"/>
    </location>
</feature>
<evidence type="ECO:0000256" key="1">
    <source>
        <dbReference type="SAM" id="MobiDB-lite"/>
    </source>
</evidence>
<feature type="compositionally biased region" description="Pro residues" evidence="1">
    <location>
        <begin position="587"/>
        <end position="600"/>
    </location>
</feature>
<gene>
    <name evidence="2" type="ORF">HDK90DRAFT_466983</name>
</gene>
<feature type="compositionally biased region" description="Basic and acidic residues" evidence="1">
    <location>
        <begin position="545"/>
        <end position="554"/>
    </location>
</feature>
<feature type="compositionally biased region" description="Low complexity" evidence="1">
    <location>
        <begin position="601"/>
        <end position="612"/>
    </location>
</feature>
<sequence length="693" mass="76043">MAPRTRKRSSDPEASVRPTPRRKKASPDRSRSARPSRSARFRQSTLTQIVPEVSFLSRGSAAEHSEEEDEERERRPTKRRRRRIGPSQKTLTQIGWINPLRVPYNYEDEDDEGEGDGHVEEMGFESEVLPSDDDEYDQVIAVEENEVEDNAEEGVYGFSDDGEIYQEPEDVNRGPLGIVVQDTPHTPRRHRRREIPSSQTPPATPLTPWSVLRKRMKHNERSPLKAVSTNSKEERQDRADMPPPKLNSPLKRRSVRIAAEESTIIRPPLSERTHVSDSQDLSEPEEEEPNTTSPRGAAIGEETQAMIHRIDAACGPDLQWEKLPSDDGDTPHQQSQSGNSSQANGSFNFDDAEDAGAAPDGDEMQVPSPTPARKSPILGGDEDKEVEGEVEEQVEEEVGGEVENQVDEEEEEEGEDEDSDDEFPSSFPTPRAPPPTQASPLPTQTQEHSSQPFALQHPSQVSTVAETTQATPPRPTPRPATRQSRSQRTQTQAQTQTQPTPRQRARSTRTPASKTRATSRARSPSQATPADEPTQSPAHKTLQSQHDRDRDRIPESPIHPAAHHASSSATATPASRNGRVRRNAAPAPVPSSPLPPPPPHVFSSSPVVASPVRHGEGAGGADGYGYGYGYGHGYVDGSGSIDRVISATQLLPASLMDYSLPRPPAGWDAASEVGWVRSSMPEEVEDGDDGEEG</sequence>
<comment type="caution">
    <text evidence="2">The sequence shown here is derived from an EMBL/GenBank/DDBJ whole genome shotgun (WGS) entry which is preliminary data.</text>
</comment>
<feature type="compositionally biased region" description="Acidic residues" evidence="1">
    <location>
        <begin position="130"/>
        <end position="152"/>
    </location>
</feature>
<feature type="compositionally biased region" description="Low complexity" evidence="1">
    <location>
        <begin position="556"/>
        <end position="575"/>
    </location>
</feature>
<feature type="compositionally biased region" description="Acidic residues" evidence="1">
    <location>
        <begin position="160"/>
        <end position="169"/>
    </location>
</feature>
<feature type="compositionally biased region" description="Basic residues" evidence="1">
    <location>
        <begin position="75"/>
        <end position="84"/>
    </location>
</feature>